<evidence type="ECO:0000256" key="11">
    <source>
        <dbReference type="SAM" id="Phobius"/>
    </source>
</evidence>
<evidence type="ECO:0000256" key="3">
    <source>
        <dbReference type="ARBA" id="ARBA00022475"/>
    </source>
</evidence>
<evidence type="ECO:0000313" key="14">
    <source>
        <dbReference type="Proteomes" id="UP000057609"/>
    </source>
</evidence>
<dbReference type="RefSeq" id="WP_039744108.1">
    <property type="nucleotide sequence ID" value="NZ_CP009788.1"/>
</dbReference>
<comment type="similarity">
    <text evidence="9">Belongs to the GSP H family.</text>
</comment>
<keyword evidence="8 11" id="KW-0472">Membrane</keyword>
<dbReference type="InterPro" id="IPR045584">
    <property type="entry name" value="Pilin-like"/>
</dbReference>
<name>A0A0B5BCP2_9BACT</name>
<dbReference type="HOGENOM" id="CLU_1584125_0_0_7"/>
<dbReference type="Pfam" id="PF12019">
    <property type="entry name" value="GspH"/>
    <property type="match status" value="1"/>
</dbReference>
<dbReference type="GO" id="GO:0015627">
    <property type="term" value="C:type II protein secretion system complex"/>
    <property type="evidence" value="ECO:0007669"/>
    <property type="project" value="InterPro"/>
</dbReference>
<evidence type="ECO:0000256" key="10">
    <source>
        <dbReference type="ARBA" id="ARBA00030775"/>
    </source>
</evidence>
<keyword evidence="5" id="KW-0997">Cell inner membrane</keyword>
<evidence type="ECO:0000256" key="1">
    <source>
        <dbReference type="ARBA" id="ARBA00004377"/>
    </source>
</evidence>
<dbReference type="OrthoDB" id="5296638at2"/>
<sequence>MTTQTKNESGMTLLELLVAMGIIGILGGIATTMFIRDLPRYRLKDAARVLFSDIQTARINAVRNGIPCTIEQFPANANSYRIVQNGVVLKTVDLGAFPGVSFGSLNTAAPAPDSGTFPNDRLVMQATGLASTGSFYLKSGGATADGREIEVTGAGRPRIKSWTGTGYN</sequence>
<dbReference type="NCBIfam" id="TIGR02532">
    <property type="entry name" value="IV_pilin_GFxxxE"/>
    <property type="match status" value="1"/>
</dbReference>
<keyword evidence="14" id="KW-1185">Reference proteome</keyword>
<feature type="domain" description="General secretion pathway GspH" evidence="12">
    <location>
        <begin position="46"/>
        <end position="155"/>
    </location>
</feature>
<accession>A0A0B5BCP2</accession>
<evidence type="ECO:0000256" key="6">
    <source>
        <dbReference type="ARBA" id="ARBA00022692"/>
    </source>
</evidence>
<keyword evidence="3" id="KW-1003">Cell membrane</keyword>
<feature type="transmembrane region" description="Helical" evidence="11">
    <location>
        <begin position="12"/>
        <end position="35"/>
    </location>
</feature>
<gene>
    <name evidence="13" type="ORF">GPICK_13725</name>
</gene>
<reference evidence="13 14" key="1">
    <citation type="journal article" date="2015" name="Genome Announc.">
        <title>Complete Genome of Geobacter pickeringii G13T, a Metal-Reducing Isolate from Sedimentary Kaolin Deposits.</title>
        <authorList>
            <person name="Badalamenti J.P."/>
            <person name="Bond D.R."/>
        </authorList>
    </citation>
    <scope>NUCLEOTIDE SEQUENCE [LARGE SCALE GENOMIC DNA]</scope>
    <source>
        <strain evidence="13 14">G13</strain>
    </source>
</reference>
<dbReference type="GO" id="GO:0015628">
    <property type="term" value="P:protein secretion by the type II secretion system"/>
    <property type="evidence" value="ECO:0007669"/>
    <property type="project" value="InterPro"/>
</dbReference>
<dbReference type="PROSITE" id="PS00409">
    <property type="entry name" value="PROKAR_NTER_METHYL"/>
    <property type="match status" value="1"/>
</dbReference>
<dbReference type="Pfam" id="PF07963">
    <property type="entry name" value="N_methyl"/>
    <property type="match status" value="1"/>
</dbReference>
<dbReference type="InterPro" id="IPR022346">
    <property type="entry name" value="T2SS_GspH"/>
</dbReference>
<dbReference type="Gene3D" id="3.55.40.10">
    <property type="entry name" value="minor pseudopilin epsh domain"/>
    <property type="match status" value="1"/>
</dbReference>
<keyword evidence="7 11" id="KW-1133">Transmembrane helix</keyword>
<dbReference type="SUPFAM" id="SSF54523">
    <property type="entry name" value="Pili subunits"/>
    <property type="match status" value="1"/>
</dbReference>
<comment type="subcellular location">
    <subcellularLocation>
        <location evidence="1">Cell inner membrane</location>
        <topology evidence="1">Single-pass membrane protein</topology>
    </subcellularLocation>
</comment>
<evidence type="ECO:0000259" key="12">
    <source>
        <dbReference type="Pfam" id="PF12019"/>
    </source>
</evidence>
<evidence type="ECO:0000313" key="13">
    <source>
        <dbReference type="EMBL" id="AJE04267.1"/>
    </source>
</evidence>
<organism evidence="13 14">
    <name type="scientific">Geobacter pickeringii</name>
    <dbReference type="NCBI Taxonomy" id="345632"/>
    <lineage>
        <taxon>Bacteria</taxon>
        <taxon>Pseudomonadati</taxon>
        <taxon>Thermodesulfobacteriota</taxon>
        <taxon>Desulfuromonadia</taxon>
        <taxon>Geobacterales</taxon>
        <taxon>Geobacteraceae</taxon>
        <taxon>Geobacter</taxon>
    </lineage>
</organism>
<keyword evidence="6 11" id="KW-0812">Transmembrane</keyword>
<keyword evidence="4" id="KW-0488">Methylation</keyword>
<dbReference type="EMBL" id="CP009788">
    <property type="protein sequence ID" value="AJE04267.1"/>
    <property type="molecule type" value="Genomic_DNA"/>
</dbReference>
<dbReference type="GO" id="GO:0005886">
    <property type="term" value="C:plasma membrane"/>
    <property type="evidence" value="ECO:0007669"/>
    <property type="project" value="UniProtKB-SubCell"/>
</dbReference>
<evidence type="ECO:0000256" key="5">
    <source>
        <dbReference type="ARBA" id="ARBA00022519"/>
    </source>
</evidence>
<evidence type="ECO:0000256" key="8">
    <source>
        <dbReference type="ARBA" id="ARBA00023136"/>
    </source>
</evidence>
<dbReference type="Proteomes" id="UP000057609">
    <property type="component" value="Chromosome"/>
</dbReference>
<evidence type="ECO:0000256" key="7">
    <source>
        <dbReference type="ARBA" id="ARBA00022989"/>
    </source>
</evidence>
<evidence type="ECO:0000256" key="9">
    <source>
        <dbReference type="ARBA" id="ARBA00025772"/>
    </source>
</evidence>
<protein>
    <recommendedName>
        <fullName evidence="2">Type II secretion system protein H</fullName>
    </recommendedName>
    <alternativeName>
        <fullName evidence="10">General secretion pathway protein H</fullName>
    </alternativeName>
</protein>
<evidence type="ECO:0000256" key="2">
    <source>
        <dbReference type="ARBA" id="ARBA00021549"/>
    </source>
</evidence>
<dbReference type="AlphaFoldDB" id="A0A0B5BCP2"/>
<evidence type="ECO:0000256" key="4">
    <source>
        <dbReference type="ARBA" id="ARBA00022481"/>
    </source>
</evidence>
<dbReference type="STRING" id="345632.GPICK_13725"/>
<dbReference type="KEGG" id="gpi:GPICK_13725"/>
<proteinExistence type="inferred from homology"/>
<dbReference type="InterPro" id="IPR012902">
    <property type="entry name" value="N_methyl_site"/>
</dbReference>